<organism evidence="1 2">
    <name type="scientific">Ceratodon purpureus</name>
    <name type="common">Fire moss</name>
    <name type="synonym">Dicranum purpureum</name>
    <dbReference type="NCBI Taxonomy" id="3225"/>
    <lineage>
        <taxon>Eukaryota</taxon>
        <taxon>Viridiplantae</taxon>
        <taxon>Streptophyta</taxon>
        <taxon>Embryophyta</taxon>
        <taxon>Bryophyta</taxon>
        <taxon>Bryophytina</taxon>
        <taxon>Bryopsida</taxon>
        <taxon>Dicranidae</taxon>
        <taxon>Pseudoditrichales</taxon>
        <taxon>Ditrichaceae</taxon>
        <taxon>Ceratodon</taxon>
    </lineage>
</organism>
<protein>
    <submittedName>
        <fullName evidence="1">Uncharacterized protein</fullName>
    </submittedName>
</protein>
<name>A0A8T0HV90_CERPU</name>
<gene>
    <name evidence="1" type="ORF">KC19_VG309100</name>
</gene>
<evidence type="ECO:0000313" key="1">
    <source>
        <dbReference type="EMBL" id="KAG0574992.1"/>
    </source>
</evidence>
<sequence>MCWSVSEVRREGCFLLGVGCVHGSQVFGDRSMSPCKRRMSFLQSAGSGRAISFLHLSSMILGSVGSLDLFPDPFSQARRLIGPAQAPRLCAPLERRALRPIAGEFSPETYPILHVGSWTM</sequence>
<accession>A0A8T0HV90</accession>
<comment type="caution">
    <text evidence="1">The sequence shown here is derived from an EMBL/GenBank/DDBJ whole genome shotgun (WGS) entry which is preliminary data.</text>
</comment>
<evidence type="ECO:0000313" key="2">
    <source>
        <dbReference type="Proteomes" id="UP000822688"/>
    </source>
</evidence>
<reference evidence="1" key="1">
    <citation type="submission" date="2020-06" db="EMBL/GenBank/DDBJ databases">
        <title>WGS assembly of Ceratodon purpureus strain R40.</title>
        <authorList>
            <person name="Carey S.B."/>
            <person name="Jenkins J."/>
            <person name="Shu S."/>
            <person name="Lovell J.T."/>
            <person name="Sreedasyam A."/>
            <person name="Maumus F."/>
            <person name="Tiley G.P."/>
            <person name="Fernandez-Pozo N."/>
            <person name="Barry K."/>
            <person name="Chen C."/>
            <person name="Wang M."/>
            <person name="Lipzen A."/>
            <person name="Daum C."/>
            <person name="Saski C.A."/>
            <person name="Payton A.C."/>
            <person name="Mcbreen J.C."/>
            <person name="Conrad R.E."/>
            <person name="Kollar L.M."/>
            <person name="Olsson S."/>
            <person name="Huttunen S."/>
            <person name="Landis J.B."/>
            <person name="Wickett N.J."/>
            <person name="Johnson M.G."/>
            <person name="Rensing S.A."/>
            <person name="Grimwood J."/>
            <person name="Schmutz J."/>
            <person name="Mcdaniel S.F."/>
        </authorList>
    </citation>
    <scope>NUCLEOTIDE SEQUENCE</scope>
    <source>
        <strain evidence="1">R40</strain>
    </source>
</reference>
<dbReference type="AlphaFoldDB" id="A0A8T0HV90"/>
<dbReference type="EMBL" id="CM026426">
    <property type="protein sequence ID" value="KAG0574992.1"/>
    <property type="molecule type" value="Genomic_DNA"/>
</dbReference>
<dbReference type="Proteomes" id="UP000822688">
    <property type="component" value="Chromosome V"/>
</dbReference>
<proteinExistence type="predicted"/>
<keyword evidence="2" id="KW-1185">Reference proteome</keyword>